<evidence type="ECO:0000313" key="3">
    <source>
        <dbReference type="Proteomes" id="UP000199441"/>
    </source>
</evidence>
<protein>
    <submittedName>
        <fullName evidence="2">Hint domain-containing protein</fullName>
    </submittedName>
</protein>
<dbReference type="AlphaFoldDB" id="A0A1H2YZX9"/>
<evidence type="ECO:0000313" key="2">
    <source>
        <dbReference type="EMBL" id="SDX10204.1"/>
    </source>
</evidence>
<proteinExistence type="predicted"/>
<dbReference type="OrthoDB" id="6305173at2"/>
<dbReference type="Pfam" id="PF13403">
    <property type="entry name" value="Hint_2"/>
    <property type="match status" value="1"/>
</dbReference>
<dbReference type="SUPFAM" id="SSF51294">
    <property type="entry name" value="Hedgehog/intein (Hint) domain"/>
    <property type="match status" value="1"/>
</dbReference>
<feature type="domain" description="Hedgehog/Intein (Hint)" evidence="1">
    <location>
        <begin position="143"/>
        <end position="287"/>
    </location>
</feature>
<dbReference type="RefSeq" id="WP_089947147.1">
    <property type="nucleotide sequence ID" value="NZ_FNOI01000004.1"/>
</dbReference>
<name>A0A1H2YZX9_9RHOB</name>
<keyword evidence="3" id="KW-1185">Reference proteome</keyword>
<sequence>MTVTIYAADTSFAASSGSNIDVTPSYSYFDHPPNSTTDLTITSNVGDTDPSLFEVGETYDLTWSGHGGGIMEDATIIRSDYLGPGQGAIVFEGINSVNGEAFQLIWTPGFDVEQWYWDNGGGPSSPNAFYTSDQNATETYQAVCFASGTYIDTADGPAPVENLQAGDMVSTLDHGFAPIRWIRHDEQPLEEAAPDAKPVLVTKGALGSGRPHQDLIVSPQHRLLVGEQGQLSTVFRAGALVPAKSLTALQGIRHMKGKKRVTWVHFACDRHEIVVANGCLCESLLLGPMVVKLLTAKQKRAVTAIFGQARTDHAALNGPPARECLKVGKVHRLLHTMPDGTSKAIQDWDDDLYGDSVPSERPMRPVATSACNAIF</sequence>
<organism evidence="2 3">
    <name type="scientific">Litoreibacter albidus</name>
    <dbReference type="NCBI Taxonomy" id="670155"/>
    <lineage>
        <taxon>Bacteria</taxon>
        <taxon>Pseudomonadati</taxon>
        <taxon>Pseudomonadota</taxon>
        <taxon>Alphaproteobacteria</taxon>
        <taxon>Rhodobacterales</taxon>
        <taxon>Roseobacteraceae</taxon>
        <taxon>Litoreibacter</taxon>
    </lineage>
</organism>
<dbReference type="InterPro" id="IPR036844">
    <property type="entry name" value="Hint_dom_sf"/>
</dbReference>
<dbReference type="Proteomes" id="UP000199441">
    <property type="component" value="Unassembled WGS sequence"/>
</dbReference>
<dbReference type="EMBL" id="FNOI01000004">
    <property type="protein sequence ID" value="SDX10204.1"/>
    <property type="molecule type" value="Genomic_DNA"/>
</dbReference>
<dbReference type="Gene3D" id="2.170.16.10">
    <property type="entry name" value="Hedgehog/Intein (Hint) domain"/>
    <property type="match status" value="1"/>
</dbReference>
<accession>A0A1H2YZX9</accession>
<dbReference type="STRING" id="670155.SAMN04488001_2371"/>
<gene>
    <name evidence="2" type="ORF">SAMN04488001_2371</name>
</gene>
<evidence type="ECO:0000259" key="1">
    <source>
        <dbReference type="Pfam" id="PF13403"/>
    </source>
</evidence>
<dbReference type="InterPro" id="IPR028992">
    <property type="entry name" value="Hedgehog/Intein_dom"/>
</dbReference>
<reference evidence="3" key="1">
    <citation type="submission" date="2016-10" db="EMBL/GenBank/DDBJ databases">
        <authorList>
            <person name="Varghese N."/>
            <person name="Submissions S."/>
        </authorList>
    </citation>
    <scope>NUCLEOTIDE SEQUENCE [LARGE SCALE GENOMIC DNA]</scope>
    <source>
        <strain evidence="3">DSM 26922</strain>
    </source>
</reference>